<comment type="caution">
    <text evidence="2">The sequence shown here is derived from an EMBL/GenBank/DDBJ whole genome shotgun (WGS) entry which is preliminary data.</text>
</comment>
<organism evidence="2">
    <name type="scientific">marine sediment metagenome</name>
    <dbReference type="NCBI Taxonomy" id="412755"/>
    <lineage>
        <taxon>unclassified sequences</taxon>
        <taxon>metagenomes</taxon>
        <taxon>ecological metagenomes</taxon>
    </lineage>
</organism>
<gene>
    <name evidence="2" type="ORF">S01H1_77147</name>
</gene>
<protein>
    <submittedName>
        <fullName evidence="2">Uncharacterized protein</fullName>
    </submittedName>
</protein>
<evidence type="ECO:0000313" key="2">
    <source>
        <dbReference type="EMBL" id="GAG49126.1"/>
    </source>
</evidence>
<sequence>MHKVCCYLMLLGGLVLLVGCGQSGDSMVKEQIDTMNELADGIEADSAEEDIKAINERLDALAEKIKELPEEKRKELIEKHKKELAAAAAKLAKAKMDKMGEAMEGVMKDMQEGMKEGMPKMPKMPVE</sequence>
<evidence type="ECO:0000256" key="1">
    <source>
        <dbReference type="SAM" id="Coils"/>
    </source>
</evidence>
<proteinExistence type="predicted"/>
<feature type="coiled-coil region" evidence="1">
    <location>
        <begin position="44"/>
        <end position="97"/>
    </location>
</feature>
<dbReference type="AlphaFoldDB" id="X0ZLJ2"/>
<dbReference type="EMBL" id="BARS01051832">
    <property type="protein sequence ID" value="GAG49126.1"/>
    <property type="molecule type" value="Genomic_DNA"/>
</dbReference>
<accession>X0ZLJ2</accession>
<dbReference type="PROSITE" id="PS51257">
    <property type="entry name" value="PROKAR_LIPOPROTEIN"/>
    <property type="match status" value="1"/>
</dbReference>
<reference evidence="2" key="1">
    <citation type="journal article" date="2014" name="Front. Microbiol.">
        <title>High frequency of phylogenetically diverse reductive dehalogenase-homologous genes in deep subseafloor sedimentary metagenomes.</title>
        <authorList>
            <person name="Kawai M."/>
            <person name="Futagami T."/>
            <person name="Toyoda A."/>
            <person name="Takaki Y."/>
            <person name="Nishi S."/>
            <person name="Hori S."/>
            <person name="Arai W."/>
            <person name="Tsubouchi T."/>
            <person name="Morono Y."/>
            <person name="Uchiyama I."/>
            <person name="Ito T."/>
            <person name="Fujiyama A."/>
            <person name="Inagaki F."/>
            <person name="Takami H."/>
        </authorList>
    </citation>
    <scope>NUCLEOTIDE SEQUENCE</scope>
    <source>
        <strain evidence="2">Expedition CK06-06</strain>
    </source>
</reference>
<name>X0ZLJ2_9ZZZZ</name>
<keyword evidence="1" id="KW-0175">Coiled coil</keyword>